<dbReference type="Gene3D" id="3.30.750.200">
    <property type="match status" value="1"/>
</dbReference>
<dbReference type="InterPro" id="IPR058240">
    <property type="entry name" value="rSAM_sf"/>
</dbReference>
<name>A0A1F7RZ71_9BACT</name>
<evidence type="ECO:0000313" key="2">
    <source>
        <dbReference type="Proteomes" id="UP000178435"/>
    </source>
</evidence>
<sequence length="124" mass="14678">MLGLPFDTEESMNKTLKLSKELNLDVAIFSLLIPFPGTDVWEMAKEGKIIKCLAKDWSEFKRYGDPIIELEHVSREVLKKYQKKAIKGFYLRPKYFWHILKKTRSKEDFIRNFKMAMSLLGFLK</sequence>
<comment type="caution">
    <text evidence="1">The sequence shown here is derived from an EMBL/GenBank/DDBJ whole genome shotgun (WGS) entry which is preliminary data.</text>
</comment>
<dbReference type="EMBL" id="MGDF01000054">
    <property type="protein sequence ID" value="OGL46284.1"/>
    <property type="molecule type" value="Genomic_DNA"/>
</dbReference>
<dbReference type="AlphaFoldDB" id="A0A1F7RZ71"/>
<protein>
    <recommendedName>
        <fullName evidence="3">Radical SAM core domain-containing protein</fullName>
    </recommendedName>
</protein>
<dbReference type="SUPFAM" id="SSF102114">
    <property type="entry name" value="Radical SAM enzymes"/>
    <property type="match status" value="1"/>
</dbReference>
<reference evidence="1 2" key="1">
    <citation type="journal article" date="2016" name="Nat. Commun.">
        <title>Thousands of microbial genomes shed light on interconnected biogeochemical processes in an aquifer system.</title>
        <authorList>
            <person name="Anantharaman K."/>
            <person name="Brown C.T."/>
            <person name="Hug L.A."/>
            <person name="Sharon I."/>
            <person name="Castelle C.J."/>
            <person name="Probst A.J."/>
            <person name="Thomas B.C."/>
            <person name="Singh A."/>
            <person name="Wilkins M.J."/>
            <person name="Karaoz U."/>
            <person name="Brodie E.L."/>
            <person name="Williams K.H."/>
            <person name="Hubbard S.S."/>
            <person name="Banfield J.F."/>
        </authorList>
    </citation>
    <scope>NUCLEOTIDE SEQUENCE [LARGE SCALE GENOMIC DNA]</scope>
</reference>
<accession>A0A1F7RZ71</accession>
<evidence type="ECO:0008006" key="3">
    <source>
        <dbReference type="Google" id="ProtNLM"/>
    </source>
</evidence>
<proteinExistence type="predicted"/>
<dbReference type="Proteomes" id="UP000178435">
    <property type="component" value="Unassembled WGS sequence"/>
</dbReference>
<gene>
    <name evidence="1" type="ORF">A2149_09060</name>
</gene>
<organism evidence="1 2">
    <name type="scientific">Candidatus Schekmanbacteria bacterium RBG_16_38_11</name>
    <dbReference type="NCBI Taxonomy" id="1817880"/>
    <lineage>
        <taxon>Bacteria</taxon>
        <taxon>Candidatus Schekmaniibacteriota</taxon>
    </lineage>
</organism>
<evidence type="ECO:0000313" key="1">
    <source>
        <dbReference type="EMBL" id="OGL46284.1"/>
    </source>
</evidence>